<feature type="signal peptide" evidence="1">
    <location>
        <begin position="1"/>
        <end position="25"/>
    </location>
</feature>
<reference evidence="3" key="1">
    <citation type="journal article" date="2019" name="Int. J. Syst. Evol. Microbiol.">
        <title>The Global Catalogue of Microorganisms (GCM) 10K type strain sequencing project: providing services to taxonomists for standard genome sequencing and annotation.</title>
        <authorList>
            <consortium name="The Broad Institute Genomics Platform"/>
            <consortium name="The Broad Institute Genome Sequencing Center for Infectious Disease"/>
            <person name="Wu L."/>
            <person name="Ma J."/>
        </authorList>
    </citation>
    <scope>NUCLEOTIDE SEQUENCE [LARGE SCALE GENOMIC DNA]</scope>
    <source>
        <strain evidence="3">CCM 7327</strain>
    </source>
</reference>
<sequence>MNRRNLGLILPLMAMGALTSGCARSADEGGAANNAAQPADVEAIAEPDAVNAAANGAAGLPTDDWVGRWNGPEGLFLDIQPSPDGRPGHYAIANQDNLDRQGDYPGVAEGATIRFVRDGRDLSIRPGTGAETGFKDLAGRQDCLIVLPGREGYCR</sequence>
<evidence type="ECO:0000313" key="2">
    <source>
        <dbReference type="EMBL" id="GFZ84821.1"/>
    </source>
</evidence>
<dbReference type="EMBL" id="BMDU01000002">
    <property type="protein sequence ID" value="GFZ84821.1"/>
    <property type="molecule type" value="Genomic_DNA"/>
</dbReference>
<evidence type="ECO:0000256" key="1">
    <source>
        <dbReference type="SAM" id="SignalP"/>
    </source>
</evidence>
<name>A0ABQ1ESV8_SPHSA</name>
<proteinExistence type="predicted"/>
<keyword evidence="3" id="KW-1185">Reference proteome</keyword>
<feature type="chain" id="PRO_5046966899" description="Lipoprotein" evidence="1">
    <location>
        <begin position="26"/>
        <end position="155"/>
    </location>
</feature>
<organism evidence="2 3">
    <name type="scientific">Sphingobium fuliginis (strain ATCC 27551)</name>
    <dbReference type="NCBI Taxonomy" id="336203"/>
    <lineage>
        <taxon>Bacteria</taxon>
        <taxon>Pseudomonadati</taxon>
        <taxon>Pseudomonadota</taxon>
        <taxon>Alphaproteobacteria</taxon>
        <taxon>Sphingomonadales</taxon>
        <taxon>Sphingomonadaceae</taxon>
        <taxon>Sphingobium</taxon>
    </lineage>
</organism>
<dbReference type="RefSeq" id="WP_044661668.1">
    <property type="nucleotide sequence ID" value="NZ_BMDU01000002.1"/>
</dbReference>
<gene>
    <name evidence="2" type="ORF">GCM10019071_12170</name>
</gene>
<comment type="caution">
    <text evidence="2">The sequence shown here is derived from an EMBL/GenBank/DDBJ whole genome shotgun (WGS) entry which is preliminary data.</text>
</comment>
<evidence type="ECO:0000313" key="3">
    <source>
        <dbReference type="Proteomes" id="UP000628109"/>
    </source>
</evidence>
<evidence type="ECO:0008006" key="4">
    <source>
        <dbReference type="Google" id="ProtNLM"/>
    </source>
</evidence>
<dbReference type="PROSITE" id="PS51257">
    <property type="entry name" value="PROKAR_LIPOPROTEIN"/>
    <property type="match status" value="1"/>
</dbReference>
<dbReference type="Proteomes" id="UP000628109">
    <property type="component" value="Unassembled WGS sequence"/>
</dbReference>
<keyword evidence="1" id="KW-0732">Signal</keyword>
<accession>A0ABQ1ESV8</accession>
<protein>
    <recommendedName>
        <fullName evidence="4">Lipoprotein</fullName>
    </recommendedName>
</protein>